<keyword evidence="5" id="KW-0997">Cell inner membrane</keyword>
<keyword evidence="9 11" id="KW-0472">Membrane</keyword>
<dbReference type="InterPro" id="IPR037682">
    <property type="entry name" value="TonB_C"/>
</dbReference>
<evidence type="ECO:0000256" key="10">
    <source>
        <dbReference type="SAM" id="MobiDB-lite"/>
    </source>
</evidence>
<dbReference type="NCBIfam" id="TIGR01352">
    <property type="entry name" value="tonB_Cterm"/>
    <property type="match status" value="1"/>
</dbReference>
<dbReference type="OrthoDB" id="1039448at2"/>
<comment type="subcellular location">
    <subcellularLocation>
        <location evidence="1">Cell inner membrane</location>
        <topology evidence="1">Single-pass membrane protein</topology>
        <orientation evidence="1">Periplasmic side</orientation>
    </subcellularLocation>
</comment>
<dbReference type="PROSITE" id="PS52015">
    <property type="entry name" value="TONB_CTD"/>
    <property type="match status" value="1"/>
</dbReference>
<dbReference type="GO" id="GO:0055085">
    <property type="term" value="P:transmembrane transport"/>
    <property type="evidence" value="ECO:0007669"/>
    <property type="project" value="InterPro"/>
</dbReference>
<evidence type="ECO:0000313" key="13">
    <source>
        <dbReference type="EMBL" id="PEN13084.1"/>
    </source>
</evidence>
<keyword evidence="8 11" id="KW-1133">Transmembrane helix</keyword>
<evidence type="ECO:0000256" key="1">
    <source>
        <dbReference type="ARBA" id="ARBA00004383"/>
    </source>
</evidence>
<dbReference type="GO" id="GO:0098797">
    <property type="term" value="C:plasma membrane protein complex"/>
    <property type="evidence" value="ECO:0007669"/>
    <property type="project" value="TreeGrafter"/>
</dbReference>
<proteinExistence type="inferred from homology"/>
<evidence type="ECO:0000256" key="11">
    <source>
        <dbReference type="SAM" id="Phobius"/>
    </source>
</evidence>
<comment type="similarity">
    <text evidence="2">Belongs to the TonB family.</text>
</comment>
<dbReference type="PANTHER" id="PTHR33446">
    <property type="entry name" value="PROTEIN TONB-RELATED"/>
    <property type="match status" value="1"/>
</dbReference>
<comment type="caution">
    <text evidence="13">The sequence shown here is derived from an EMBL/GenBank/DDBJ whole genome shotgun (WGS) entry which is preliminary data.</text>
</comment>
<keyword evidence="6 11" id="KW-0812">Transmembrane</keyword>
<dbReference type="SUPFAM" id="SSF74653">
    <property type="entry name" value="TolA/TonB C-terminal domain"/>
    <property type="match status" value="1"/>
</dbReference>
<dbReference type="GO" id="GO:0015031">
    <property type="term" value="P:protein transport"/>
    <property type="evidence" value="ECO:0007669"/>
    <property type="project" value="UniProtKB-KW"/>
</dbReference>
<dbReference type="Proteomes" id="UP000220102">
    <property type="component" value="Unassembled WGS sequence"/>
</dbReference>
<evidence type="ECO:0000256" key="5">
    <source>
        <dbReference type="ARBA" id="ARBA00022519"/>
    </source>
</evidence>
<feature type="transmembrane region" description="Helical" evidence="11">
    <location>
        <begin position="20"/>
        <end position="39"/>
    </location>
</feature>
<keyword evidence="3" id="KW-0813">Transport</keyword>
<dbReference type="Pfam" id="PF03544">
    <property type="entry name" value="TonB_C"/>
    <property type="match status" value="1"/>
</dbReference>
<dbReference type="GO" id="GO:0031992">
    <property type="term" value="F:energy transducer activity"/>
    <property type="evidence" value="ECO:0007669"/>
    <property type="project" value="TreeGrafter"/>
</dbReference>
<dbReference type="InterPro" id="IPR051045">
    <property type="entry name" value="TonB-dependent_transducer"/>
</dbReference>
<evidence type="ECO:0000259" key="12">
    <source>
        <dbReference type="PROSITE" id="PS52015"/>
    </source>
</evidence>
<dbReference type="EMBL" id="PDEQ01000005">
    <property type="protein sequence ID" value="PEN13084.1"/>
    <property type="molecule type" value="Genomic_DNA"/>
</dbReference>
<evidence type="ECO:0000313" key="14">
    <source>
        <dbReference type="Proteomes" id="UP000220102"/>
    </source>
</evidence>
<evidence type="ECO:0000256" key="8">
    <source>
        <dbReference type="ARBA" id="ARBA00022989"/>
    </source>
</evidence>
<evidence type="ECO:0000256" key="6">
    <source>
        <dbReference type="ARBA" id="ARBA00022692"/>
    </source>
</evidence>
<accession>A0A2A8CWW2</accession>
<gene>
    <name evidence="13" type="ORF">CRI94_10550</name>
</gene>
<feature type="domain" description="TonB C-terminal" evidence="12">
    <location>
        <begin position="129"/>
        <end position="218"/>
    </location>
</feature>
<dbReference type="AlphaFoldDB" id="A0A2A8CWW2"/>
<keyword evidence="14" id="KW-1185">Reference proteome</keyword>
<keyword evidence="7" id="KW-0653">Protein transport</keyword>
<name>A0A2A8CWW2_9BACT</name>
<protein>
    <submittedName>
        <fullName evidence="13">Energy transducer TonB</fullName>
    </submittedName>
</protein>
<sequence length="218" mass="24107">MPVSKKAGSTWRRDYSLHMATGAVLSLSFVLVAASLSFYRSEPATPTPPPPETVDLKHLPPPTKDATPPPPARPMVPQVVPDERIIGPEKVEWDKLILEDEPPVTSPTPPDVREDRSEGEPFVVVEQMPKPKGGMKSLYENLEYPERAQRAGVEGKVSVRFTVLPDGSVTDVVVQKSAHSLLNDAAIRAIKKTVFLPGRQRTHRVPVRMTIPITFKLR</sequence>
<feature type="compositionally biased region" description="Pro residues" evidence="10">
    <location>
        <begin position="59"/>
        <end position="74"/>
    </location>
</feature>
<reference evidence="13 14" key="1">
    <citation type="submission" date="2017-10" db="EMBL/GenBank/DDBJ databases">
        <title>Draft genome of Longibacter Salinarum.</title>
        <authorList>
            <person name="Goh K.M."/>
            <person name="Shamsir M.S."/>
            <person name="Lim S.W."/>
        </authorList>
    </citation>
    <scope>NUCLEOTIDE SEQUENCE [LARGE SCALE GENOMIC DNA]</scope>
    <source>
        <strain evidence="13 14">KCTC 52045</strain>
    </source>
</reference>
<feature type="region of interest" description="Disordered" evidence="10">
    <location>
        <begin position="41"/>
        <end position="77"/>
    </location>
</feature>
<organism evidence="13 14">
    <name type="scientific">Longibacter salinarum</name>
    <dbReference type="NCBI Taxonomy" id="1850348"/>
    <lineage>
        <taxon>Bacteria</taxon>
        <taxon>Pseudomonadati</taxon>
        <taxon>Rhodothermota</taxon>
        <taxon>Rhodothermia</taxon>
        <taxon>Rhodothermales</taxon>
        <taxon>Salisaetaceae</taxon>
        <taxon>Longibacter</taxon>
    </lineage>
</organism>
<dbReference type="Gene3D" id="3.30.1150.10">
    <property type="match status" value="1"/>
</dbReference>
<evidence type="ECO:0000256" key="2">
    <source>
        <dbReference type="ARBA" id="ARBA00006555"/>
    </source>
</evidence>
<keyword evidence="4" id="KW-1003">Cell membrane</keyword>
<evidence type="ECO:0000256" key="3">
    <source>
        <dbReference type="ARBA" id="ARBA00022448"/>
    </source>
</evidence>
<dbReference type="InterPro" id="IPR006260">
    <property type="entry name" value="TonB/TolA_C"/>
</dbReference>
<dbReference type="RefSeq" id="WP_098075676.1">
    <property type="nucleotide sequence ID" value="NZ_PDEQ01000005.1"/>
</dbReference>
<evidence type="ECO:0000256" key="4">
    <source>
        <dbReference type="ARBA" id="ARBA00022475"/>
    </source>
</evidence>
<dbReference type="PANTHER" id="PTHR33446:SF2">
    <property type="entry name" value="PROTEIN TONB"/>
    <property type="match status" value="1"/>
</dbReference>
<evidence type="ECO:0000256" key="9">
    <source>
        <dbReference type="ARBA" id="ARBA00023136"/>
    </source>
</evidence>
<evidence type="ECO:0000256" key="7">
    <source>
        <dbReference type="ARBA" id="ARBA00022927"/>
    </source>
</evidence>